<proteinExistence type="predicted"/>
<dbReference type="AlphaFoldDB" id="A0A810D3Q4"/>
<dbReference type="EMBL" id="AP023094">
    <property type="protein sequence ID" value="BCE50518.1"/>
    <property type="molecule type" value="Genomic_DNA"/>
</dbReference>
<reference evidence="2" key="3">
    <citation type="submission" date="2020-05" db="EMBL/GenBank/DDBJ databases">
        <title>Complete genome sequence of Bradyrhizobium diazoefficiens XF4 isolated from soybean nodule.</title>
        <authorList>
            <person name="Noda R."/>
            <person name="Kakizaki K."/>
            <person name="Minamisawa K."/>
        </authorList>
    </citation>
    <scope>NUCLEOTIDE SEQUENCE</scope>
    <source>
        <strain evidence="2">XF4</strain>
    </source>
</reference>
<accession>A0A810D3Q4</accession>
<organism evidence="3">
    <name type="scientific">Bradyrhizobium diazoefficiens</name>
    <dbReference type="NCBI Taxonomy" id="1355477"/>
    <lineage>
        <taxon>Bacteria</taxon>
        <taxon>Pseudomonadati</taxon>
        <taxon>Pseudomonadota</taxon>
        <taxon>Alphaproteobacteria</taxon>
        <taxon>Hyphomicrobiales</taxon>
        <taxon>Nitrobacteraceae</taxon>
        <taxon>Bradyrhizobium</taxon>
    </lineage>
</organism>
<evidence type="ECO:0000313" key="2">
    <source>
        <dbReference type="EMBL" id="BCE50518.1"/>
    </source>
</evidence>
<reference evidence="3" key="2">
    <citation type="submission" date="2020-05" db="EMBL/GenBank/DDBJ databases">
        <title>Complete genome sequence of Bradyrhizobium diazoefficiens XF10 isolated from soybean nodule.</title>
        <authorList>
            <person name="Noda R."/>
            <person name="Kakizaki K."/>
            <person name="Minamisawa K."/>
        </authorList>
    </citation>
    <scope>NUCLEOTIDE SEQUENCE</scope>
    <source>
        <strain evidence="3">XF10</strain>
    </source>
</reference>
<dbReference type="EMBL" id="AP023091">
    <property type="protein sequence ID" value="BCE24261.1"/>
    <property type="molecule type" value="Genomic_DNA"/>
</dbReference>
<sequence>MAYLLRVGRNAMAPQQYRHRNEPRLIAIRRFRTRLLDGHIATFGGACRRQSIAGERNQVTPARNQTGKGMLRPIGEALRSGQEQAAVPDFFKFRTRHQLRMWRGRMQHERGVVLDLPEQQKSAITQRCDSGKADACELFPMCRARTDLQSEIAGAAKHRTDADCAFPAMVAELVGLRVHAMKAQEQSQGSKPEICGMGISILDRHLILNPSRLPAAFDVPSHAFPNIDGAAPRR</sequence>
<dbReference type="EMBL" id="AP023099">
    <property type="protein sequence ID" value="BCE94021.1"/>
    <property type="molecule type" value="Genomic_DNA"/>
</dbReference>
<protein>
    <submittedName>
        <fullName evidence="3">Uncharacterized protein</fullName>
    </submittedName>
</protein>
<name>A0A810D3Q4_9BRAD</name>
<evidence type="ECO:0000313" key="1">
    <source>
        <dbReference type="EMBL" id="BCE24261.1"/>
    </source>
</evidence>
<reference evidence="1" key="1">
    <citation type="submission" date="2020-05" db="EMBL/GenBank/DDBJ databases">
        <title>Complete genome sequence of Bradyrhizobium diazoefficiens XF1 isolated from soybean nodule.</title>
        <authorList>
            <person name="Noda R."/>
            <person name="Kakizaki K."/>
            <person name="Minamisawa K."/>
        </authorList>
    </citation>
    <scope>NUCLEOTIDE SEQUENCE</scope>
    <source>
        <strain evidence="1">XF1</strain>
    </source>
</reference>
<gene>
    <name evidence="3" type="ORF">XF10B_68190</name>
    <name evidence="1" type="ORF">XF1B_69420</name>
    <name evidence="2" type="ORF">XF4B_68670</name>
</gene>
<evidence type="ECO:0000313" key="3">
    <source>
        <dbReference type="EMBL" id="BCE94021.1"/>
    </source>
</evidence>